<dbReference type="STRING" id="329046.A0A1Y2BQ23"/>
<evidence type="ECO:0000259" key="1">
    <source>
        <dbReference type="SMART" id="SM01293"/>
    </source>
</evidence>
<evidence type="ECO:0000313" key="3">
    <source>
        <dbReference type="Proteomes" id="UP000193642"/>
    </source>
</evidence>
<dbReference type="GO" id="GO:0005829">
    <property type="term" value="C:cytosol"/>
    <property type="evidence" value="ECO:0007669"/>
    <property type="project" value="TreeGrafter"/>
</dbReference>
<organism evidence="2 3">
    <name type="scientific">Rhizoclosmatium globosum</name>
    <dbReference type="NCBI Taxonomy" id="329046"/>
    <lineage>
        <taxon>Eukaryota</taxon>
        <taxon>Fungi</taxon>
        <taxon>Fungi incertae sedis</taxon>
        <taxon>Chytridiomycota</taxon>
        <taxon>Chytridiomycota incertae sedis</taxon>
        <taxon>Chytridiomycetes</taxon>
        <taxon>Chytridiales</taxon>
        <taxon>Chytriomycetaceae</taxon>
        <taxon>Rhizoclosmatium</taxon>
    </lineage>
</organism>
<dbReference type="PANTHER" id="PTHR13239:SF4">
    <property type="entry name" value="AT25231P"/>
    <property type="match status" value="1"/>
</dbReference>
<keyword evidence="3" id="KW-1185">Reference proteome</keyword>
<dbReference type="AlphaFoldDB" id="A0A1Y2BQ23"/>
<dbReference type="InterPro" id="IPR040185">
    <property type="entry name" value="Far11/STRP"/>
</dbReference>
<dbReference type="GO" id="GO:0007010">
    <property type="term" value="P:cytoskeleton organization"/>
    <property type="evidence" value="ECO:0007669"/>
    <property type="project" value="TreeGrafter"/>
</dbReference>
<dbReference type="PANTHER" id="PTHR13239">
    <property type="entry name" value="PROTEIN REQUIRED FOR HYPHAL ANASTOMOSIS HAM-2"/>
    <property type="match status" value="1"/>
</dbReference>
<feature type="domain" description="Far11/STRP C-terminal" evidence="1">
    <location>
        <begin position="1"/>
        <end position="289"/>
    </location>
</feature>
<dbReference type="InterPro" id="IPR021819">
    <property type="entry name" value="Far11/STRP_C"/>
</dbReference>
<proteinExistence type="predicted"/>
<name>A0A1Y2BQ23_9FUNG</name>
<sequence length="303" mass="33555">MYIGLREVQMSREMMELEGVKARGTSCYGASWKCWVGSCRRVVSILVTKYYGSYWNVDSITVLCQLGNELGTSKSENQFGDASASVLSGDGKCDTLEAAEMNRNKEVVTLSISRIIWMLLKAFKCDNVLKFEYICQLLIDNNCAILILKMLSTWFQNPILAGQQQTDGPSQRAGNNDPLVSSNAVTGGSWLKEREEPSELNFFNIIPPSTSSTTTPSLQKGSYRAFQTTAHLLRILQKLTSRKPHRLLALVQWKASAVLKRIIKVPSPPLQLPALKLLKSQVPTWARNGAPGICASSQESTES</sequence>
<dbReference type="Pfam" id="PF11882">
    <property type="entry name" value="DUF3402"/>
    <property type="match status" value="2"/>
</dbReference>
<dbReference type="EMBL" id="MCGO01000053">
    <property type="protein sequence ID" value="ORY36842.1"/>
    <property type="molecule type" value="Genomic_DNA"/>
</dbReference>
<reference evidence="2 3" key="1">
    <citation type="submission" date="2016-07" db="EMBL/GenBank/DDBJ databases">
        <title>Pervasive Adenine N6-methylation of Active Genes in Fungi.</title>
        <authorList>
            <consortium name="DOE Joint Genome Institute"/>
            <person name="Mondo S.J."/>
            <person name="Dannebaum R.O."/>
            <person name="Kuo R.C."/>
            <person name="Labutti K."/>
            <person name="Haridas S."/>
            <person name="Kuo A."/>
            <person name="Salamov A."/>
            <person name="Ahrendt S.R."/>
            <person name="Lipzen A."/>
            <person name="Sullivan W."/>
            <person name="Andreopoulos W.B."/>
            <person name="Clum A."/>
            <person name="Lindquist E."/>
            <person name="Daum C."/>
            <person name="Ramamoorthy G.K."/>
            <person name="Gryganskyi A."/>
            <person name="Culley D."/>
            <person name="Magnuson J.K."/>
            <person name="James T.Y."/>
            <person name="O'Malley M.A."/>
            <person name="Stajich J.E."/>
            <person name="Spatafora J.W."/>
            <person name="Visel A."/>
            <person name="Grigoriev I.V."/>
        </authorList>
    </citation>
    <scope>NUCLEOTIDE SEQUENCE [LARGE SCALE GENOMIC DNA]</scope>
    <source>
        <strain evidence="2 3">JEL800</strain>
    </source>
</reference>
<dbReference type="SMART" id="SM01293">
    <property type="entry name" value="DUF3402"/>
    <property type="match status" value="1"/>
</dbReference>
<accession>A0A1Y2BQ23</accession>
<dbReference type="OrthoDB" id="18234at2759"/>
<dbReference type="Proteomes" id="UP000193642">
    <property type="component" value="Unassembled WGS sequence"/>
</dbReference>
<evidence type="ECO:0000313" key="2">
    <source>
        <dbReference type="EMBL" id="ORY36842.1"/>
    </source>
</evidence>
<gene>
    <name evidence="2" type="ORF">BCR33DRAFT_472176</name>
</gene>
<comment type="caution">
    <text evidence="2">The sequence shown here is derived from an EMBL/GenBank/DDBJ whole genome shotgun (WGS) entry which is preliminary data.</text>
</comment>
<protein>
    <recommendedName>
        <fullName evidence="1">Far11/STRP C-terminal domain-containing protein</fullName>
    </recommendedName>
</protein>